<dbReference type="Gene3D" id="1.10.287.610">
    <property type="entry name" value="Helix hairpin bin"/>
    <property type="match status" value="1"/>
</dbReference>
<protein>
    <recommendedName>
        <fullName evidence="4 5">Small ribosomal subunit protein uS2</fullName>
    </recommendedName>
</protein>
<dbReference type="GO" id="GO:0015935">
    <property type="term" value="C:small ribosomal subunit"/>
    <property type="evidence" value="ECO:0007669"/>
    <property type="project" value="InterPro"/>
</dbReference>
<dbReference type="CDD" id="cd01425">
    <property type="entry name" value="RPS2"/>
    <property type="match status" value="1"/>
</dbReference>
<dbReference type="PRINTS" id="PR00395">
    <property type="entry name" value="RIBOSOMALS2"/>
</dbReference>
<evidence type="ECO:0000256" key="1">
    <source>
        <dbReference type="ARBA" id="ARBA00006242"/>
    </source>
</evidence>
<accession>A0A1F6VQJ1</accession>
<dbReference type="PANTHER" id="PTHR12534:SF0">
    <property type="entry name" value="SMALL RIBOSOMAL SUBUNIT PROTEIN US2M"/>
    <property type="match status" value="1"/>
</dbReference>
<keyword evidence="3 5" id="KW-0687">Ribonucleoprotein</keyword>
<evidence type="ECO:0000256" key="5">
    <source>
        <dbReference type="HAMAP-Rule" id="MF_00291"/>
    </source>
</evidence>
<gene>
    <name evidence="5" type="primary">rpsB</name>
    <name evidence="6" type="ORF">A3J61_01825</name>
</gene>
<name>A0A1F6VQJ1_9BACT</name>
<sequence>MTRIEEMFEAGVHYGYSKTRRHPSVAKFIYTTKNKNDIIDIEQTERMLGEAESALSGIANTGKVALIVGTKAEAKTTIQNLAEKYNLPYVTERWIGGVLTNWPEIKKRITKMNDLKEKREKGYFDIYTKKERLMLDREIADMEKKFYGLRDMTKTPDILIVVDPKKESIATVEAGKVNLPVIALLNTDCDLKQIDYPILGNDSSVTSIGYIMNTLLKQFDK</sequence>
<dbReference type="NCBIfam" id="TIGR01011">
    <property type="entry name" value="rpsB_bact"/>
    <property type="match status" value="1"/>
</dbReference>
<dbReference type="Gene3D" id="3.40.50.10490">
    <property type="entry name" value="Glucose-6-phosphate isomerase like protein, domain 1"/>
    <property type="match status" value="1"/>
</dbReference>
<proteinExistence type="inferred from homology"/>
<dbReference type="EMBL" id="MFUC01000020">
    <property type="protein sequence ID" value="OGI71839.1"/>
    <property type="molecule type" value="Genomic_DNA"/>
</dbReference>
<dbReference type="Proteomes" id="UP000179686">
    <property type="component" value="Unassembled WGS sequence"/>
</dbReference>
<dbReference type="STRING" id="1801752.A3J61_01825"/>
<dbReference type="SUPFAM" id="SSF52313">
    <property type="entry name" value="Ribosomal protein S2"/>
    <property type="match status" value="1"/>
</dbReference>
<dbReference type="GO" id="GO:0006412">
    <property type="term" value="P:translation"/>
    <property type="evidence" value="ECO:0007669"/>
    <property type="project" value="UniProtKB-UniRule"/>
</dbReference>
<comment type="caution">
    <text evidence="6">The sequence shown here is derived from an EMBL/GenBank/DDBJ whole genome shotgun (WGS) entry which is preliminary data.</text>
</comment>
<evidence type="ECO:0000256" key="3">
    <source>
        <dbReference type="ARBA" id="ARBA00023274"/>
    </source>
</evidence>
<keyword evidence="2 5" id="KW-0689">Ribosomal protein</keyword>
<evidence type="ECO:0000256" key="2">
    <source>
        <dbReference type="ARBA" id="ARBA00022980"/>
    </source>
</evidence>
<comment type="similarity">
    <text evidence="1 5">Belongs to the universal ribosomal protein uS2 family.</text>
</comment>
<dbReference type="InterPro" id="IPR023591">
    <property type="entry name" value="Ribosomal_uS2_flav_dom_sf"/>
</dbReference>
<dbReference type="InterPro" id="IPR001865">
    <property type="entry name" value="Ribosomal_uS2"/>
</dbReference>
<organism evidence="6 7">
    <name type="scientific">Candidatus Nomurabacteria bacterium RIFCSPHIGHO2_02_FULL_38_15</name>
    <dbReference type="NCBI Taxonomy" id="1801752"/>
    <lineage>
        <taxon>Bacteria</taxon>
        <taxon>Candidatus Nomuraibacteriota</taxon>
    </lineage>
</organism>
<dbReference type="GO" id="GO:0003735">
    <property type="term" value="F:structural constituent of ribosome"/>
    <property type="evidence" value="ECO:0007669"/>
    <property type="project" value="InterPro"/>
</dbReference>
<dbReference type="Pfam" id="PF00318">
    <property type="entry name" value="Ribosomal_S2"/>
    <property type="match status" value="1"/>
</dbReference>
<dbReference type="AlphaFoldDB" id="A0A1F6VQJ1"/>
<reference evidence="6 7" key="1">
    <citation type="journal article" date="2016" name="Nat. Commun.">
        <title>Thousands of microbial genomes shed light on interconnected biogeochemical processes in an aquifer system.</title>
        <authorList>
            <person name="Anantharaman K."/>
            <person name="Brown C.T."/>
            <person name="Hug L.A."/>
            <person name="Sharon I."/>
            <person name="Castelle C.J."/>
            <person name="Probst A.J."/>
            <person name="Thomas B.C."/>
            <person name="Singh A."/>
            <person name="Wilkins M.J."/>
            <person name="Karaoz U."/>
            <person name="Brodie E.L."/>
            <person name="Williams K.H."/>
            <person name="Hubbard S.S."/>
            <person name="Banfield J.F."/>
        </authorList>
    </citation>
    <scope>NUCLEOTIDE SEQUENCE [LARGE SCALE GENOMIC DNA]</scope>
</reference>
<dbReference type="PANTHER" id="PTHR12534">
    <property type="entry name" value="30S RIBOSOMAL PROTEIN S2 PROKARYOTIC AND ORGANELLAR"/>
    <property type="match status" value="1"/>
</dbReference>
<dbReference type="InterPro" id="IPR005706">
    <property type="entry name" value="Ribosomal_uS2_bac/mit/plastid"/>
</dbReference>
<evidence type="ECO:0000256" key="4">
    <source>
        <dbReference type="ARBA" id="ARBA00035256"/>
    </source>
</evidence>
<dbReference type="HAMAP" id="MF_00291_B">
    <property type="entry name" value="Ribosomal_uS2_B"/>
    <property type="match status" value="1"/>
</dbReference>
<evidence type="ECO:0000313" key="6">
    <source>
        <dbReference type="EMBL" id="OGI71839.1"/>
    </source>
</evidence>
<evidence type="ECO:0000313" key="7">
    <source>
        <dbReference type="Proteomes" id="UP000179686"/>
    </source>
</evidence>